<evidence type="ECO:0000259" key="1">
    <source>
        <dbReference type="Pfam" id="PF13449"/>
    </source>
</evidence>
<dbReference type="PROSITE" id="PS51257">
    <property type="entry name" value="PROKAR_LIPOPROTEIN"/>
    <property type="match status" value="1"/>
</dbReference>
<dbReference type="Pfam" id="PF13449">
    <property type="entry name" value="Phytase-like"/>
    <property type="match status" value="1"/>
</dbReference>
<accession>A0A1H4SEK6</accession>
<dbReference type="OrthoDB" id="9798539at2"/>
<gene>
    <name evidence="2" type="ORF">SAMN05192540_3140</name>
</gene>
<name>A0A1H4SEK6_9FLAO</name>
<protein>
    <submittedName>
        <fullName evidence="2">Uncharacterized conserved protein</fullName>
    </submittedName>
</protein>
<sequence length="371" mass="41618">MRIVVKLLFSCTALIITSCGGKKDSKEAENTINLRFVDEYVLPAESALNSTKVGGLSSIDYANGSYYLISDDTESPRFYQAEISFDLNGFDSIFIKSVTLLKDKNGIGFSEGSIDPESLRYDNGSFIWTSEGNINNGVNPFVRISDSKGKFVKDIDIRDRFLIHPDPKFGPRHNGVFESITLSNHQKGYWAAMELPLKQDGDEPTVDETDSPVRIAFINKETGSFEKEIVYELDNVARQAKNGHSFELNGVVEILEYDTNKFLVLERSYAMGYKDGGNTVKIYDVDASNATDVSNFKSLKDRNYTKATKKLLYNFDTIRNDLTNGVVDNIEGITFGPNFENGNRSLIVVADNNFNLYGSQLNQFILFEIEK</sequence>
<dbReference type="Proteomes" id="UP000183038">
    <property type="component" value="Unassembled WGS sequence"/>
</dbReference>
<organism evidence="2 3">
    <name type="scientific">Maribacter dokdonensis</name>
    <dbReference type="NCBI Taxonomy" id="320912"/>
    <lineage>
        <taxon>Bacteria</taxon>
        <taxon>Pseudomonadati</taxon>
        <taxon>Bacteroidota</taxon>
        <taxon>Flavobacteriia</taxon>
        <taxon>Flavobacteriales</taxon>
        <taxon>Flavobacteriaceae</taxon>
        <taxon>Maribacter</taxon>
    </lineage>
</organism>
<reference evidence="2 3" key="1">
    <citation type="submission" date="2016-10" db="EMBL/GenBank/DDBJ databases">
        <authorList>
            <person name="de Groot N.N."/>
        </authorList>
    </citation>
    <scope>NUCLEOTIDE SEQUENCE [LARGE SCALE GENOMIC DNA]</scope>
    <source>
        <strain evidence="2 3">MAR_2009_71</strain>
    </source>
</reference>
<dbReference type="PANTHER" id="PTHR37957:SF1">
    <property type="entry name" value="PHYTASE-LIKE DOMAIN-CONTAINING PROTEIN"/>
    <property type="match status" value="1"/>
</dbReference>
<proteinExistence type="predicted"/>
<dbReference type="PANTHER" id="PTHR37957">
    <property type="entry name" value="BLR7070 PROTEIN"/>
    <property type="match status" value="1"/>
</dbReference>
<dbReference type="EMBL" id="FNTB01000001">
    <property type="protein sequence ID" value="SEC42508.1"/>
    <property type="molecule type" value="Genomic_DNA"/>
</dbReference>
<feature type="domain" description="Phytase-like" evidence="1">
    <location>
        <begin position="51"/>
        <end position="354"/>
    </location>
</feature>
<dbReference type="InterPro" id="IPR027372">
    <property type="entry name" value="Phytase-like_dom"/>
</dbReference>
<evidence type="ECO:0000313" key="3">
    <source>
        <dbReference type="Proteomes" id="UP000183038"/>
    </source>
</evidence>
<dbReference type="RefSeq" id="WP_074673917.1">
    <property type="nucleotide sequence ID" value="NZ_FNTB01000001.1"/>
</dbReference>
<evidence type="ECO:0000313" key="2">
    <source>
        <dbReference type="EMBL" id="SEC42508.1"/>
    </source>
</evidence>
<dbReference type="AlphaFoldDB" id="A0A1H4SEK6"/>